<evidence type="ECO:0000313" key="3">
    <source>
        <dbReference type="EMBL" id="KAL0270544.1"/>
    </source>
</evidence>
<comment type="similarity">
    <text evidence="1">Belongs to the short-chain dehydrogenases/reductases (SDR) family.</text>
</comment>
<dbReference type="PANTHER" id="PTHR44229:SF8">
    <property type="entry name" value="ALCOHOL DEHYDROGENASE-RELATED"/>
    <property type="match status" value="1"/>
</dbReference>
<comment type="caution">
    <text evidence="3">The sequence shown here is derived from an EMBL/GenBank/DDBJ whole genome shotgun (WGS) entry which is preliminary data.</text>
</comment>
<dbReference type="SUPFAM" id="SSF51735">
    <property type="entry name" value="NAD(P)-binding Rossmann-fold domains"/>
    <property type="match status" value="1"/>
</dbReference>
<dbReference type="Gene3D" id="3.40.50.720">
    <property type="entry name" value="NAD(P)-binding Rossmann-like Domain"/>
    <property type="match status" value="1"/>
</dbReference>
<sequence>MDIFCKVAIVTGGGSGIGYASAYELLNNGAKLVVIAHPNEAKGTAAAKCLCDQFGMNKAMYLPCDIRCPKQFEDVFLNAINCTQKVDILLNNAGVVDDKNWETSIAVNVIGTLRGNLLALKYMEGSESVVINTCALAGLGPWPNCPIFAASKHAVVTASRCFGDPYHYKKTKIRVMGLCPGYTNTHIWDKGVARHLDVEWGRETMNCLQKMRLQPPSLVGKAMVHLIKYGKTGKIYVCEHGELHRAAFPRTEDILSAEPIS</sequence>
<organism evidence="3">
    <name type="scientific">Menopon gallinae</name>
    <name type="common">poultry shaft louse</name>
    <dbReference type="NCBI Taxonomy" id="328185"/>
    <lineage>
        <taxon>Eukaryota</taxon>
        <taxon>Metazoa</taxon>
        <taxon>Ecdysozoa</taxon>
        <taxon>Arthropoda</taxon>
        <taxon>Hexapoda</taxon>
        <taxon>Insecta</taxon>
        <taxon>Pterygota</taxon>
        <taxon>Neoptera</taxon>
        <taxon>Paraneoptera</taxon>
        <taxon>Psocodea</taxon>
        <taxon>Troctomorpha</taxon>
        <taxon>Phthiraptera</taxon>
        <taxon>Amblycera</taxon>
        <taxon>Menoponidae</taxon>
        <taxon>Menopon</taxon>
    </lineage>
</organism>
<dbReference type="AlphaFoldDB" id="A0AAW2HKX5"/>
<evidence type="ECO:0008006" key="4">
    <source>
        <dbReference type="Google" id="ProtNLM"/>
    </source>
</evidence>
<dbReference type="InterPro" id="IPR036291">
    <property type="entry name" value="NAD(P)-bd_dom_sf"/>
</dbReference>
<gene>
    <name evidence="3" type="ORF">PYX00_007923</name>
</gene>
<proteinExistence type="inferred from homology"/>
<dbReference type="EMBL" id="JARGDH010000004">
    <property type="protein sequence ID" value="KAL0270544.1"/>
    <property type="molecule type" value="Genomic_DNA"/>
</dbReference>
<keyword evidence="2" id="KW-0560">Oxidoreductase</keyword>
<dbReference type="PRINTS" id="PR00081">
    <property type="entry name" value="GDHRDH"/>
</dbReference>
<dbReference type="GO" id="GO:0016616">
    <property type="term" value="F:oxidoreductase activity, acting on the CH-OH group of donors, NAD or NADP as acceptor"/>
    <property type="evidence" value="ECO:0007669"/>
    <property type="project" value="TreeGrafter"/>
</dbReference>
<dbReference type="InterPro" id="IPR002347">
    <property type="entry name" value="SDR_fam"/>
</dbReference>
<reference evidence="3" key="1">
    <citation type="journal article" date="2024" name="Gigascience">
        <title>Chromosome-level genome of the poultry shaft louse Menopon gallinae provides insight into the host-switching and adaptive evolution of parasitic lice.</title>
        <authorList>
            <person name="Xu Y."/>
            <person name="Ma L."/>
            <person name="Liu S."/>
            <person name="Liang Y."/>
            <person name="Liu Q."/>
            <person name="He Z."/>
            <person name="Tian L."/>
            <person name="Duan Y."/>
            <person name="Cai W."/>
            <person name="Li H."/>
            <person name="Song F."/>
        </authorList>
    </citation>
    <scope>NUCLEOTIDE SEQUENCE</scope>
    <source>
        <strain evidence="3">Cailab_2023a</strain>
    </source>
</reference>
<name>A0AAW2HKX5_9NEOP</name>
<dbReference type="GO" id="GO:0005737">
    <property type="term" value="C:cytoplasm"/>
    <property type="evidence" value="ECO:0007669"/>
    <property type="project" value="TreeGrafter"/>
</dbReference>
<accession>A0AAW2HKX5</accession>
<protein>
    <recommendedName>
        <fullName evidence="4">Alcohol dehydrogenase</fullName>
    </recommendedName>
</protein>
<dbReference type="Pfam" id="PF00106">
    <property type="entry name" value="adh_short"/>
    <property type="match status" value="1"/>
</dbReference>
<evidence type="ECO:0000256" key="2">
    <source>
        <dbReference type="ARBA" id="ARBA00023002"/>
    </source>
</evidence>
<evidence type="ECO:0000256" key="1">
    <source>
        <dbReference type="ARBA" id="ARBA00006484"/>
    </source>
</evidence>
<dbReference type="PANTHER" id="PTHR44229">
    <property type="entry name" value="15-HYDROXYPROSTAGLANDIN DEHYDROGENASE [NAD(+)]"/>
    <property type="match status" value="1"/>
</dbReference>